<dbReference type="AlphaFoldDB" id="A0A9D4FV10"/>
<proteinExistence type="predicted"/>
<sequence>MASRRLQDSNRENAGDFIGECTVTQSSDATADKWSQLHALKQSLLTVESGADALIAEFHCKDIAKYFKTAEIKRIGNKRDTSSKVKEEINKVVPMCLAVLERGTPTEQYIYSKILKELTSLLEMGKKFVKLNADGDKTGIVLNTNPVTPRHQHGPTRTNPEATMNQHGTHTDCPAELRSINDQHERDTDSPDKHGIYTDHLGPTGQRHGPTRLRQGAT</sequence>
<feature type="compositionally biased region" description="Polar residues" evidence="1">
    <location>
        <begin position="155"/>
        <end position="168"/>
    </location>
</feature>
<gene>
    <name evidence="2" type="ORF">DPMN_131981</name>
</gene>
<dbReference type="EMBL" id="JAIWYP010000006">
    <property type="protein sequence ID" value="KAH3803713.1"/>
    <property type="molecule type" value="Genomic_DNA"/>
</dbReference>
<evidence type="ECO:0000256" key="1">
    <source>
        <dbReference type="SAM" id="MobiDB-lite"/>
    </source>
</evidence>
<reference evidence="2" key="2">
    <citation type="submission" date="2020-11" db="EMBL/GenBank/DDBJ databases">
        <authorList>
            <person name="McCartney M.A."/>
            <person name="Auch B."/>
            <person name="Kono T."/>
            <person name="Mallez S."/>
            <person name="Becker A."/>
            <person name="Gohl D.M."/>
            <person name="Silverstein K.A.T."/>
            <person name="Koren S."/>
            <person name="Bechman K.B."/>
            <person name="Herman A."/>
            <person name="Abrahante J.E."/>
            <person name="Garbe J."/>
        </authorList>
    </citation>
    <scope>NUCLEOTIDE SEQUENCE</scope>
    <source>
        <strain evidence="2">Duluth1</strain>
        <tissue evidence="2">Whole animal</tissue>
    </source>
</reference>
<keyword evidence="3" id="KW-1185">Reference proteome</keyword>
<protein>
    <submittedName>
        <fullName evidence="2">Uncharacterized protein</fullName>
    </submittedName>
</protein>
<evidence type="ECO:0000313" key="3">
    <source>
        <dbReference type="Proteomes" id="UP000828390"/>
    </source>
</evidence>
<accession>A0A9D4FV10</accession>
<feature type="region of interest" description="Disordered" evidence="1">
    <location>
        <begin position="142"/>
        <end position="218"/>
    </location>
</feature>
<dbReference type="Proteomes" id="UP000828390">
    <property type="component" value="Unassembled WGS sequence"/>
</dbReference>
<comment type="caution">
    <text evidence="2">The sequence shown here is derived from an EMBL/GenBank/DDBJ whole genome shotgun (WGS) entry which is preliminary data.</text>
</comment>
<organism evidence="2 3">
    <name type="scientific">Dreissena polymorpha</name>
    <name type="common">Zebra mussel</name>
    <name type="synonym">Mytilus polymorpha</name>
    <dbReference type="NCBI Taxonomy" id="45954"/>
    <lineage>
        <taxon>Eukaryota</taxon>
        <taxon>Metazoa</taxon>
        <taxon>Spiralia</taxon>
        <taxon>Lophotrochozoa</taxon>
        <taxon>Mollusca</taxon>
        <taxon>Bivalvia</taxon>
        <taxon>Autobranchia</taxon>
        <taxon>Heteroconchia</taxon>
        <taxon>Euheterodonta</taxon>
        <taxon>Imparidentia</taxon>
        <taxon>Neoheterodontei</taxon>
        <taxon>Myida</taxon>
        <taxon>Dreissenoidea</taxon>
        <taxon>Dreissenidae</taxon>
        <taxon>Dreissena</taxon>
    </lineage>
</organism>
<name>A0A9D4FV10_DREPO</name>
<evidence type="ECO:0000313" key="2">
    <source>
        <dbReference type="EMBL" id="KAH3803713.1"/>
    </source>
</evidence>
<reference evidence="2" key="1">
    <citation type="journal article" date="2019" name="bioRxiv">
        <title>The Genome of the Zebra Mussel, Dreissena polymorpha: A Resource for Invasive Species Research.</title>
        <authorList>
            <person name="McCartney M.A."/>
            <person name="Auch B."/>
            <person name="Kono T."/>
            <person name="Mallez S."/>
            <person name="Zhang Y."/>
            <person name="Obille A."/>
            <person name="Becker A."/>
            <person name="Abrahante J.E."/>
            <person name="Garbe J."/>
            <person name="Badalamenti J.P."/>
            <person name="Herman A."/>
            <person name="Mangelson H."/>
            <person name="Liachko I."/>
            <person name="Sullivan S."/>
            <person name="Sone E.D."/>
            <person name="Koren S."/>
            <person name="Silverstein K.A.T."/>
            <person name="Beckman K.B."/>
            <person name="Gohl D.M."/>
        </authorList>
    </citation>
    <scope>NUCLEOTIDE SEQUENCE</scope>
    <source>
        <strain evidence="2">Duluth1</strain>
        <tissue evidence="2">Whole animal</tissue>
    </source>
</reference>
<feature type="compositionally biased region" description="Basic and acidic residues" evidence="1">
    <location>
        <begin position="169"/>
        <end position="197"/>
    </location>
</feature>